<feature type="domain" description="CD80-like immunoglobulin C2-set" evidence="13">
    <location>
        <begin position="148"/>
        <end position="212"/>
    </location>
</feature>
<dbReference type="GO" id="GO:0006955">
    <property type="term" value="P:immune response"/>
    <property type="evidence" value="ECO:0007669"/>
    <property type="project" value="TreeGrafter"/>
</dbReference>
<organism evidence="14 15">
    <name type="scientific">Menidia menidia</name>
    <name type="common">Atlantic silverside</name>
    <dbReference type="NCBI Taxonomy" id="238744"/>
    <lineage>
        <taxon>Eukaryota</taxon>
        <taxon>Metazoa</taxon>
        <taxon>Chordata</taxon>
        <taxon>Craniata</taxon>
        <taxon>Vertebrata</taxon>
        <taxon>Euteleostomi</taxon>
        <taxon>Actinopterygii</taxon>
        <taxon>Neopterygii</taxon>
        <taxon>Teleostei</taxon>
        <taxon>Neoteleostei</taxon>
        <taxon>Acanthomorphata</taxon>
        <taxon>Ovalentaria</taxon>
        <taxon>Atherinomorphae</taxon>
        <taxon>Atheriniformes</taxon>
        <taxon>Atherinopsidae</taxon>
        <taxon>Menidiinae</taxon>
        <taxon>Menidia</taxon>
    </lineage>
</organism>
<evidence type="ECO:0000256" key="10">
    <source>
        <dbReference type="ARBA" id="ARBA00023319"/>
    </source>
</evidence>
<evidence type="ECO:0000256" key="9">
    <source>
        <dbReference type="ARBA" id="ARBA00023180"/>
    </source>
</evidence>
<dbReference type="EMBL" id="CAJRST010037777">
    <property type="protein sequence ID" value="CAG6004638.1"/>
    <property type="molecule type" value="Genomic_DNA"/>
</dbReference>
<protein>
    <submittedName>
        <fullName evidence="14">(Atlantic silverside) hypothetical protein</fullName>
    </submittedName>
</protein>
<feature type="signal peptide" evidence="12">
    <location>
        <begin position="1"/>
        <end position="20"/>
    </location>
</feature>
<evidence type="ECO:0000256" key="5">
    <source>
        <dbReference type="ARBA" id="ARBA00022989"/>
    </source>
</evidence>
<dbReference type="GO" id="GO:0009897">
    <property type="term" value="C:external side of plasma membrane"/>
    <property type="evidence" value="ECO:0007669"/>
    <property type="project" value="TreeGrafter"/>
</dbReference>
<evidence type="ECO:0000256" key="1">
    <source>
        <dbReference type="ARBA" id="ARBA00004251"/>
    </source>
</evidence>
<dbReference type="GO" id="GO:0031295">
    <property type="term" value="P:T cell costimulation"/>
    <property type="evidence" value="ECO:0007669"/>
    <property type="project" value="TreeGrafter"/>
</dbReference>
<keyword evidence="8" id="KW-0675">Receptor</keyword>
<reference evidence="14" key="1">
    <citation type="submission" date="2021-05" db="EMBL/GenBank/DDBJ databases">
        <authorList>
            <person name="Tigano A."/>
        </authorList>
    </citation>
    <scope>NUCLEOTIDE SEQUENCE</scope>
</reference>
<keyword evidence="9" id="KW-0325">Glycoprotein</keyword>
<dbReference type="InterPro" id="IPR013162">
    <property type="entry name" value="CD80_C2-set"/>
</dbReference>
<evidence type="ECO:0000313" key="14">
    <source>
        <dbReference type="EMBL" id="CAG6004638.1"/>
    </source>
</evidence>
<dbReference type="Proteomes" id="UP000677803">
    <property type="component" value="Unassembled WGS sequence"/>
</dbReference>
<evidence type="ECO:0000256" key="7">
    <source>
        <dbReference type="ARBA" id="ARBA00023157"/>
    </source>
</evidence>
<dbReference type="Pfam" id="PF08205">
    <property type="entry name" value="C2-set_2"/>
    <property type="match status" value="1"/>
</dbReference>
<keyword evidence="10" id="KW-0393">Immunoglobulin domain</keyword>
<dbReference type="Gene3D" id="2.60.40.10">
    <property type="entry name" value="Immunoglobulins"/>
    <property type="match status" value="2"/>
</dbReference>
<comment type="subcellular location">
    <subcellularLocation>
        <location evidence="1">Cell membrane</location>
        <topology evidence="1">Single-pass type I membrane protein</topology>
    </subcellularLocation>
</comment>
<dbReference type="GO" id="GO:0071222">
    <property type="term" value="P:cellular response to lipopolysaccharide"/>
    <property type="evidence" value="ECO:0007669"/>
    <property type="project" value="TreeGrafter"/>
</dbReference>
<keyword evidence="2" id="KW-1003">Cell membrane</keyword>
<name>A0A8S4BVF3_9TELE</name>
<accession>A0A8S4BVF3</accession>
<evidence type="ECO:0000256" key="2">
    <source>
        <dbReference type="ARBA" id="ARBA00022475"/>
    </source>
</evidence>
<feature type="chain" id="PRO_5035851438" evidence="12">
    <location>
        <begin position="21"/>
        <end position="282"/>
    </location>
</feature>
<keyword evidence="3 11" id="KW-0812">Transmembrane</keyword>
<dbReference type="InterPro" id="IPR013783">
    <property type="entry name" value="Ig-like_fold"/>
</dbReference>
<evidence type="ECO:0000313" key="15">
    <source>
        <dbReference type="Proteomes" id="UP000677803"/>
    </source>
</evidence>
<feature type="transmembrane region" description="Helical" evidence="11">
    <location>
        <begin position="234"/>
        <end position="256"/>
    </location>
</feature>
<dbReference type="InterPro" id="IPR051713">
    <property type="entry name" value="T-cell_Activation_Regulation"/>
</dbReference>
<dbReference type="PANTHER" id="PTHR25466">
    <property type="entry name" value="T-LYMPHOCYTE ACTIVATION ANTIGEN"/>
    <property type="match status" value="1"/>
</dbReference>
<sequence length="282" mass="31920">MESNCKSQNLLCLMVPLVLAVNLPTGSPTQAEYNGEFGGYVTFHCPVKENRRVKLLYFQRGDIFINGYHATKEIHDTWQNTKFDLKTSTIQMFDLNVSHSGPFQCKIMYSDYESPEDFEIYLKVTANYSKPSVERICEEKNNVMGCHVTCSSHDGYPRKEIQWKDHQTLNDSHQIVTIRESSDANATTKLFNISSTAYFNCSSGEQKLSCSVGDITSDIFKVCAPTIPPDYVNLYVILALAVIVLLGIVLIVYITISQLKKMRVSAPKEDTENVNELERLQT</sequence>
<dbReference type="OrthoDB" id="9904387at2759"/>
<dbReference type="PANTHER" id="PTHR25466:SF2">
    <property type="entry name" value="T-LYMPHOCYTE ACTIVATION ANTIGEN CD86"/>
    <property type="match status" value="1"/>
</dbReference>
<dbReference type="GO" id="GO:0007166">
    <property type="term" value="P:cell surface receptor signaling pathway"/>
    <property type="evidence" value="ECO:0007669"/>
    <property type="project" value="TreeGrafter"/>
</dbReference>
<dbReference type="AlphaFoldDB" id="A0A8S4BVF3"/>
<keyword evidence="4 12" id="KW-0732">Signal</keyword>
<evidence type="ECO:0000256" key="8">
    <source>
        <dbReference type="ARBA" id="ARBA00023170"/>
    </source>
</evidence>
<dbReference type="GO" id="GO:0042102">
    <property type="term" value="P:positive regulation of T cell proliferation"/>
    <property type="evidence" value="ECO:0007669"/>
    <property type="project" value="TreeGrafter"/>
</dbReference>
<keyword evidence="15" id="KW-1185">Reference proteome</keyword>
<evidence type="ECO:0000256" key="12">
    <source>
        <dbReference type="SAM" id="SignalP"/>
    </source>
</evidence>
<evidence type="ECO:0000256" key="4">
    <source>
        <dbReference type="ARBA" id="ARBA00022729"/>
    </source>
</evidence>
<evidence type="ECO:0000259" key="13">
    <source>
        <dbReference type="Pfam" id="PF08205"/>
    </source>
</evidence>
<evidence type="ECO:0000256" key="3">
    <source>
        <dbReference type="ARBA" id="ARBA00022692"/>
    </source>
</evidence>
<keyword evidence="5 11" id="KW-1133">Transmembrane helix</keyword>
<keyword evidence="7" id="KW-1015">Disulfide bond</keyword>
<proteinExistence type="predicted"/>
<comment type="caution">
    <text evidence="14">The sequence shown here is derived from an EMBL/GenBank/DDBJ whole genome shotgun (WGS) entry which is preliminary data.</text>
</comment>
<evidence type="ECO:0000256" key="6">
    <source>
        <dbReference type="ARBA" id="ARBA00023136"/>
    </source>
</evidence>
<dbReference type="GO" id="GO:0042130">
    <property type="term" value="P:negative regulation of T cell proliferation"/>
    <property type="evidence" value="ECO:0007669"/>
    <property type="project" value="TreeGrafter"/>
</dbReference>
<evidence type="ECO:0000256" key="11">
    <source>
        <dbReference type="SAM" id="Phobius"/>
    </source>
</evidence>
<gene>
    <name evidence="14" type="ORF">MMEN_LOCUS18486</name>
</gene>
<keyword evidence="6 11" id="KW-0472">Membrane</keyword>